<keyword evidence="2" id="KW-0808">Transferase</keyword>
<evidence type="ECO:0000313" key="2">
    <source>
        <dbReference type="EMBL" id="ACL16766.1"/>
    </source>
</evidence>
<dbReference type="InterPro" id="IPR051531">
    <property type="entry name" value="N-acetyltransferase"/>
</dbReference>
<protein>
    <submittedName>
        <fullName evidence="2">GCN5-related N-acetyltransferase</fullName>
    </submittedName>
</protein>
<dbReference type="PANTHER" id="PTHR43792:SF13">
    <property type="entry name" value="ACETYLTRANSFERASE"/>
    <property type="match status" value="1"/>
</dbReference>
<dbReference type="KEGG" id="mpl:Mpal_1442"/>
<sequence length="185" mass="20212">MISSLTIHTQRLDLVPAGQEILTSDLHHDSEELGRLLDATIPGAWPPPLLDDEALAEFVRIQADGSDPNFSSWYWIFTDPEERTRTLIGSSGFCSYPTAPDAVMIGYSVIDAFQNRGLATEALRSLIPVIFQSSKIRQIVATTYPALKASIRVLEKTGFLPAGTTGGGEGMEEGTLLYVVKRSQE</sequence>
<evidence type="ECO:0000259" key="1">
    <source>
        <dbReference type="Pfam" id="PF13302"/>
    </source>
</evidence>
<dbReference type="GeneID" id="7270047"/>
<dbReference type="RefSeq" id="WP_012618085.1">
    <property type="nucleotide sequence ID" value="NC_011832.1"/>
</dbReference>
<dbReference type="eggNOG" id="arCOG00843">
    <property type="taxonomic scope" value="Archaea"/>
</dbReference>
<dbReference type="Gene3D" id="3.40.630.30">
    <property type="match status" value="1"/>
</dbReference>
<name>B8GI26_METPE</name>
<keyword evidence="3" id="KW-1185">Reference proteome</keyword>
<accession>B8GI26</accession>
<dbReference type="HOGENOM" id="CLU_013985_28_0_2"/>
<evidence type="ECO:0000313" key="3">
    <source>
        <dbReference type="Proteomes" id="UP000002457"/>
    </source>
</evidence>
<dbReference type="SUPFAM" id="SSF55729">
    <property type="entry name" value="Acyl-CoA N-acyltransferases (Nat)"/>
    <property type="match status" value="1"/>
</dbReference>
<dbReference type="InterPro" id="IPR016181">
    <property type="entry name" value="Acyl_CoA_acyltransferase"/>
</dbReference>
<dbReference type="InterPro" id="IPR000182">
    <property type="entry name" value="GNAT_dom"/>
</dbReference>
<reference evidence="2 3" key="1">
    <citation type="journal article" date="2015" name="Genome Announc.">
        <title>Complete Genome Sequence of Methanosphaerula palustris E1-9CT, a Hydrogenotrophic Methanogen Isolated from a Minerotrophic Fen Peatland.</title>
        <authorList>
            <person name="Cadillo-Quiroz H."/>
            <person name="Browne P."/>
            <person name="Kyrpides N."/>
            <person name="Woyke T."/>
            <person name="Goodwin L."/>
            <person name="Detter C."/>
            <person name="Yavitt J.B."/>
            <person name="Zinder S.H."/>
        </authorList>
    </citation>
    <scope>NUCLEOTIDE SEQUENCE [LARGE SCALE GENOMIC DNA]</scope>
    <source>
        <strain evidence="3">ATCC BAA-1556 / DSM 19958 / E1-9c</strain>
    </source>
</reference>
<dbReference type="OrthoDB" id="120213at2157"/>
<dbReference type="AlphaFoldDB" id="B8GI26"/>
<dbReference type="GO" id="GO:0016747">
    <property type="term" value="F:acyltransferase activity, transferring groups other than amino-acyl groups"/>
    <property type="evidence" value="ECO:0007669"/>
    <property type="project" value="InterPro"/>
</dbReference>
<dbReference type="Pfam" id="PF13302">
    <property type="entry name" value="Acetyltransf_3"/>
    <property type="match status" value="1"/>
</dbReference>
<feature type="domain" description="N-acetyltransferase" evidence="1">
    <location>
        <begin position="45"/>
        <end position="159"/>
    </location>
</feature>
<dbReference type="PANTHER" id="PTHR43792">
    <property type="entry name" value="GNAT FAMILY, PUTATIVE (AFU_ORTHOLOGUE AFUA_3G00765)-RELATED-RELATED"/>
    <property type="match status" value="1"/>
</dbReference>
<dbReference type="STRING" id="521011.Mpal_1442"/>
<proteinExistence type="predicted"/>
<dbReference type="EMBL" id="CP001338">
    <property type="protein sequence ID" value="ACL16766.1"/>
    <property type="molecule type" value="Genomic_DNA"/>
</dbReference>
<gene>
    <name evidence="2" type="ordered locus">Mpal_1442</name>
</gene>
<organism evidence="2 3">
    <name type="scientific">Methanosphaerula palustris (strain ATCC BAA-1556 / DSM 19958 / E1-9c)</name>
    <dbReference type="NCBI Taxonomy" id="521011"/>
    <lineage>
        <taxon>Archaea</taxon>
        <taxon>Methanobacteriati</taxon>
        <taxon>Methanobacteriota</taxon>
        <taxon>Stenosarchaea group</taxon>
        <taxon>Methanomicrobia</taxon>
        <taxon>Methanomicrobiales</taxon>
        <taxon>Methanoregulaceae</taxon>
        <taxon>Methanosphaerula</taxon>
    </lineage>
</organism>
<dbReference type="Proteomes" id="UP000002457">
    <property type="component" value="Chromosome"/>
</dbReference>